<dbReference type="SUPFAM" id="SSF46565">
    <property type="entry name" value="Chaperone J-domain"/>
    <property type="match status" value="1"/>
</dbReference>
<sequence length="180" mass="20355">MHQKRALPSSLRNKITKIETIYRSSSGTAQTPNKLIRNGAKDTNCPGGGRWPGLSSSAFRTRAAVGEEAKARSSFDDVKRACKQMVRKCRTDVSPPDRAEEYTRRFIEVQEAYETLSDSRRGCFSLSPPGGALMRNWRRDLVGKIHWQDQLAELKRRSMNKDSGGNLSWTVPARRQRVES</sequence>
<dbReference type="EMBL" id="JAQQAF010000004">
    <property type="protein sequence ID" value="KAJ8491919.1"/>
    <property type="molecule type" value="Genomic_DNA"/>
</dbReference>
<evidence type="ECO:0008006" key="4">
    <source>
        <dbReference type="Google" id="ProtNLM"/>
    </source>
</evidence>
<dbReference type="InterPro" id="IPR001623">
    <property type="entry name" value="DnaJ_domain"/>
</dbReference>
<dbReference type="GO" id="GO:0005783">
    <property type="term" value="C:endoplasmic reticulum"/>
    <property type="evidence" value="ECO:0007669"/>
    <property type="project" value="UniProtKB-ARBA"/>
</dbReference>
<accession>A0AAV8PIH0</accession>
<dbReference type="InterPro" id="IPR053232">
    <property type="entry name" value="DnaJ_C/III_chloroplastic"/>
</dbReference>
<dbReference type="AlphaFoldDB" id="A0AAV8PIH0"/>
<dbReference type="GO" id="GO:0009507">
    <property type="term" value="C:chloroplast"/>
    <property type="evidence" value="ECO:0007669"/>
    <property type="project" value="TreeGrafter"/>
</dbReference>
<protein>
    <recommendedName>
        <fullName evidence="4">J domain-containing protein</fullName>
    </recommendedName>
</protein>
<dbReference type="CDD" id="cd06257">
    <property type="entry name" value="DnaJ"/>
    <property type="match status" value="1"/>
</dbReference>
<dbReference type="PANTHER" id="PTHR45090">
    <property type="entry name" value="CHAPERONE PROTEIN DNAJ 20 CHLOROPLASTIC"/>
    <property type="match status" value="1"/>
</dbReference>
<evidence type="ECO:0000313" key="2">
    <source>
        <dbReference type="EMBL" id="KAJ8491919.1"/>
    </source>
</evidence>
<dbReference type="InterPro" id="IPR036869">
    <property type="entry name" value="J_dom_sf"/>
</dbReference>
<comment type="caution">
    <text evidence="2">The sequence shown here is derived from an EMBL/GenBank/DDBJ whole genome shotgun (WGS) entry which is preliminary data.</text>
</comment>
<dbReference type="PANTHER" id="PTHR45090:SF4">
    <property type="entry name" value="J DOMAIN-CONTAINING PROTEIN"/>
    <property type="match status" value="1"/>
</dbReference>
<feature type="region of interest" description="Disordered" evidence="1">
    <location>
        <begin position="24"/>
        <end position="53"/>
    </location>
</feature>
<keyword evidence="3" id="KW-1185">Reference proteome</keyword>
<dbReference type="Proteomes" id="UP001222027">
    <property type="component" value="Unassembled WGS sequence"/>
</dbReference>
<reference evidence="2 3" key="1">
    <citation type="submission" date="2022-12" db="EMBL/GenBank/DDBJ databases">
        <title>Chromosome-scale assembly of the Ensete ventricosum genome.</title>
        <authorList>
            <person name="Dussert Y."/>
            <person name="Stocks J."/>
            <person name="Wendawek A."/>
            <person name="Woldeyes F."/>
            <person name="Nichols R.A."/>
            <person name="Borrell J.S."/>
        </authorList>
    </citation>
    <scope>NUCLEOTIDE SEQUENCE [LARGE SCALE GENOMIC DNA]</scope>
    <source>
        <strain evidence="3">cv. Maze</strain>
        <tissue evidence="2">Seeds</tissue>
    </source>
</reference>
<feature type="compositionally biased region" description="Polar residues" evidence="1">
    <location>
        <begin position="24"/>
        <end position="33"/>
    </location>
</feature>
<dbReference type="Gene3D" id="1.10.287.110">
    <property type="entry name" value="DnaJ domain"/>
    <property type="match status" value="1"/>
</dbReference>
<gene>
    <name evidence="2" type="ORF">OPV22_013640</name>
</gene>
<proteinExistence type="predicted"/>
<feature type="region of interest" description="Disordered" evidence="1">
    <location>
        <begin position="156"/>
        <end position="180"/>
    </location>
</feature>
<evidence type="ECO:0000256" key="1">
    <source>
        <dbReference type="SAM" id="MobiDB-lite"/>
    </source>
</evidence>
<evidence type="ECO:0000313" key="3">
    <source>
        <dbReference type="Proteomes" id="UP001222027"/>
    </source>
</evidence>
<name>A0AAV8PIH0_ENSVE</name>
<organism evidence="2 3">
    <name type="scientific">Ensete ventricosum</name>
    <name type="common">Abyssinian banana</name>
    <name type="synonym">Musa ensete</name>
    <dbReference type="NCBI Taxonomy" id="4639"/>
    <lineage>
        <taxon>Eukaryota</taxon>
        <taxon>Viridiplantae</taxon>
        <taxon>Streptophyta</taxon>
        <taxon>Embryophyta</taxon>
        <taxon>Tracheophyta</taxon>
        <taxon>Spermatophyta</taxon>
        <taxon>Magnoliopsida</taxon>
        <taxon>Liliopsida</taxon>
        <taxon>Zingiberales</taxon>
        <taxon>Musaceae</taxon>
        <taxon>Ensete</taxon>
    </lineage>
</organism>